<keyword evidence="3" id="KW-0964">Secreted</keyword>
<dbReference type="EMBL" id="JAUZQC010000011">
    <property type="protein sequence ID" value="KAK5863123.1"/>
    <property type="molecule type" value="Genomic_DNA"/>
</dbReference>
<keyword evidence="4" id="KW-1015">Disulfide bond</keyword>
<evidence type="ECO:0000313" key="6">
    <source>
        <dbReference type="EMBL" id="KAK5863123.1"/>
    </source>
</evidence>
<comment type="subcellular location">
    <subcellularLocation>
        <location evidence="1">Secreted</location>
    </subcellularLocation>
</comment>
<dbReference type="InterPro" id="IPR008735">
    <property type="entry name" value="PSP94"/>
</dbReference>
<keyword evidence="5" id="KW-1133">Transmembrane helix</keyword>
<dbReference type="Proteomes" id="UP001346869">
    <property type="component" value="Unassembled WGS sequence"/>
</dbReference>
<reference evidence="6 7" key="1">
    <citation type="journal article" date="2023" name="Genes (Basel)">
        <title>Chromosome-Level Genome Assembly and Circadian Gene Repertoire of the Patagonia Blennie Eleginops maclovinus-The Closest Ancestral Proxy of Antarctic Cryonotothenioids.</title>
        <authorList>
            <person name="Cheng C.C."/>
            <person name="Rivera-Colon A.G."/>
            <person name="Minhas B.F."/>
            <person name="Wilson L."/>
            <person name="Rayamajhi N."/>
            <person name="Vargas-Chacoff L."/>
            <person name="Catchen J.M."/>
        </authorList>
    </citation>
    <scope>NUCLEOTIDE SEQUENCE [LARGE SCALE GENOMIC DNA]</scope>
    <source>
        <strain evidence="6">JMC-PN-2008</strain>
    </source>
</reference>
<organism evidence="6 7">
    <name type="scientific">Eleginops maclovinus</name>
    <name type="common">Patagonian blennie</name>
    <name type="synonym">Eleginus maclovinus</name>
    <dbReference type="NCBI Taxonomy" id="56733"/>
    <lineage>
        <taxon>Eukaryota</taxon>
        <taxon>Metazoa</taxon>
        <taxon>Chordata</taxon>
        <taxon>Craniata</taxon>
        <taxon>Vertebrata</taxon>
        <taxon>Euteleostomi</taxon>
        <taxon>Actinopterygii</taxon>
        <taxon>Neopterygii</taxon>
        <taxon>Teleostei</taxon>
        <taxon>Neoteleostei</taxon>
        <taxon>Acanthomorphata</taxon>
        <taxon>Eupercaria</taxon>
        <taxon>Perciformes</taxon>
        <taxon>Notothenioidei</taxon>
        <taxon>Eleginopidae</taxon>
        <taxon>Eleginops</taxon>
    </lineage>
</organism>
<gene>
    <name evidence="6" type="ORF">PBY51_000178</name>
</gene>
<evidence type="ECO:0000313" key="7">
    <source>
        <dbReference type="Proteomes" id="UP001346869"/>
    </source>
</evidence>
<protein>
    <recommendedName>
        <fullName evidence="8">Beta-microseminoprotein</fullName>
    </recommendedName>
</protein>
<evidence type="ECO:0000256" key="1">
    <source>
        <dbReference type="ARBA" id="ARBA00004613"/>
    </source>
</evidence>
<evidence type="ECO:0000256" key="4">
    <source>
        <dbReference type="ARBA" id="ARBA00023157"/>
    </source>
</evidence>
<comment type="similarity">
    <text evidence="2">Belongs to the beta-microseminoprotein family.</text>
</comment>
<evidence type="ECO:0008006" key="8">
    <source>
        <dbReference type="Google" id="ProtNLM"/>
    </source>
</evidence>
<accession>A0AAN8AQ67</accession>
<dbReference type="AlphaFoldDB" id="A0AAN8AQ67"/>
<dbReference type="Pfam" id="PF05825">
    <property type="entry name" value="PSP94"/>
    <property type="match status" value="1"/>
</dbReference>
<evidence type="ECO:0000256" key="5">
    <source>
        <dbReference type="SAM" id="Phobius"/>
    </source>
</evidence>
<name>A0AAN8AQ67_ELEMC</name>
<dbReference type="GO" id="GO:0005576">
    <property type="term" value="C:extracellular region"/>
    <property type="evidence" value="ECO:0007669"/>
    <property type="project" value="UniProtKB-SubCell"/>
</dbReference>
<keyword evidence="5" id="KW-0472">Membrane</keyword>
<sequence length="113" mass="13036">MLHSMGNIHGCSLSLVFAFYLPLIVLLSNGYSEASMYNMKGICSYKDKHYKPGETFRRGCDKCFCHDFGSYCFAPMEPTSWPKKCRRLRTECGYTVVYKENPLVECRAYSWIG</sequence>
<reference evidence="6 7" key="2">
    <citation type="journal article" date="2023" name="Mol. Biol. Evol.">
        <title>Genomics of Secondarily Temperate Adaptation in the Only Non-Antarctic Icefish.</title>
        <authorList>
            <person name="Rivera-Colon A.G."/>
            <person name="Rayamajhi N."/>
            <person name="Minhas B.F."/>
            <person name="Madrigal G."/>
            <person name="Bilyk K.T."/>
            <person name="Yoon V."/>
            <person name="Hune M."/>
            <person name="Gregory S."/>
            <person name="Cheng C.H.C."/>
            <person name="Catchen J.M."/>
        </authorList>
    </citation>
    <scope>NUCLEOTIDE SEQUENCE [LARGE SCALE GENOMIC DNA]</scope>
    <source>
        <strain evidence="6">JMC-PN-2008</strain>
    </source>
</reference>
<comment type="caution">
    <text evidence="6">The sequence shown here is derived from an EMBL/GenBank/DDBJ whole genome shotgun (WGS) entry which is preliminary data.</text>
</comment>
<dbReference type="Gene3D" id="2.60.40.1900">
    <property type="entry name" value="Beta-microseminoprotein (PSP94) domain"/>
    <property type="match status" value="1"/>
</dbReference>
<evidence type="ECO:0000256" key="3">
    <source>
        <dbReference type="ARBA" id="ARBA00022525"/>
    </source>
</evidence>
<keyword evidence="5" id="KW-0812">Transmembrane</keyword>
<keyword evidence="7" id="KW-1185">Reference proteome</keyword>
<proteinExistence type="inferred from homology"/>
<feature type="transmembrane region" description="Helical" evidence="5">
    <location>
        <begin position="12"/>
        <end position="31"/>
    </location>
</feature>
<evidence type="ECO:0000256" key="2">
    <source>
        <dbReference type="ARBA" id="ARBA00010352"/>
    </source>
</evidence>